<gene>
    <name evidence="1" type="ORF">RF11_13473</name>
</gene>
<protein>
    <submittedName>
        <fullName evidence="1">Uncharacterized protein</fullName>
    </submittedName>
</protein>
<reference evidence="1 2" key="1">
    <citation type="journal article" date="2014" name="Genome Biol. Evol.">
        <title>The genome of the myxosporean Thelohanellus kitauei shows adaptations to nutrient acquisition within its fish host.</title>
        <authorList>
            <person name="Yang Y."/>
            <person name="Xiong J."/>
            <person name="Zhou Z."/>
            <person name="Huo F."/>
            <person name="Miao W."/>
            <person name="Ran C."/>
            <person name="Liu Y."/>
            <person name="Zhang J."/>
            <person name="Feng J."/>
            <person name="Wang M."/>
            <person name="Wang M."/>
            <person name="Wang L."/>
            <person name="Yao B."/>
        </authorList>
    </citation>
    <scope>NUCLEOTIDE SEQUENCE [LARGE SCALE GENOMIC DNA]</scope>
    <source>
        <strain evidence="1">Wuqing</strain>
    </source>
</reference>
<evidence type="ECO:0000313" key="2">
    <source>
        <dbReference type="Proteomes" id="UP000031668"/>
    </source>
</evidence>
<dbReference type="AlphaFoldDB" id="A0A0C2MU46"/>
<keyword evidence="2" id="KW-1185">Reference proteome</keyword>
<sequence>MSNEYYELADDLRRKINEKHVCLYTSDFIIGFCKILQSICNENIKCNNSLRSPKSTEALFGTICRKCVPLWEIHYKYYLEIHFFSGKYESSSNISKCIDFLMKNNHAFIDELCERIGFSKLYNAEEKERIKYNIRRS</sequence>
<dbReference type="EMBL" id="JWZT01003954">
    <property type="protein sequence ID" value="KII65197.1"/>
    <property type="molecule type" value="Genomic_DNA"/>
</dbReference>
<comment type="caution">
    <text evidence="1">The sequence shown here is derived from an EMBL/GenBank/DDBJ whole genome shotgun (WGS) entry which is preliminary data.</text>
</comment>
<organism evidence="1 2">
    <name type="scientific">Thelohanellus kitauei</name>
    <name type="common">Myxosporean</name>
    <dbReference type="NCBI Taxonomy" id="669202"/>
    <lineage>
        <taxon>Eukaryota</taxon>
        <taxon>Metazoa</taxon>
        <taxon>Cnidaria</taxon>
        <taxon>Myxozoa</taxon>
        <taxon>Myxosporea</taxon>
        <taxon>Bivalvulida</taxon>
        <taxon>Platysporina</taxon>
        <taxon>Myxobolidae</taxon>
        <taxon>Thelohanellus</taxon>
    </lineage>
</organism>
<proteinExistence type="predicted"/>
<evidence type="ECO:0000313" key="1">
    <source>
        <dbReference type="EMBL" id="KII65197.1"/>
    </source>
</evidence>
<dbReference type="Proteomes" id="UP000031668">
    <property type="component" value="Unassembled WGS sequence"/>
</dbReference>
<accession>A0A0C2MU46</accession>
<name>A0A0C2MU46_THEKT</name>